<accession>A0A6I2NIZ7</accession>
<feature type="transmembrane region" description="Helical" evidence="1">
    <location>
        <begin position="324"/>
        <end position="343"/>
    </location>
</feature>
<name>A0A6I2NIZ7_PARDI</name>
<gene>
    <name evidence="2" type="ORF">GKD68_01670</name>
</gene>
<reference evidence="2 3" key="1">
    <citation type="journal article" date="2019" name="Nat. Med.">
        <title>A library of human gut bacterial isolates paired with longitudinal multiomics data enables mechanistic microbiome research.</title>
        <authorList>
            <person name="Poyet M."/>
            <person name="Groussin M."/>
            <person name="Gibbons S.M."/>
            <person name="Avila-Pacheco J."/>
            <person name="Jiang X."/>
            <person name="Kearney S.M."/>
            <person name="Perrotta A.R."/>
            <person name="Berdy B."/>
            <person name="Zhao S."/>
            <person name="Lieberman T.D."/>
            <person name="Swanson P.K."/>
            <person name="Smith M."/>
            <person name="Roesemann S."/>
            <person name="Alexander J.E."/>
            <person name="Rich S.A."/>
            <person name="Livny J."/>
            <person name="Vlamakis H."/>
            <person name="Clish C."/>
            <person name="Bullock K."/>
            <person name="Deik A."/>
            <person name="Scott J."/>
            <person name="Pierce K.A."/>
            <person name="Xavier R.J."/>
            <person name="Alm E.J."/>
        </authorList>
    </citation>
    <scope>NUCLEOTIDE SEQUENCE [LARGE SCALE GENOMIC DNA]</scope>
    <source>
        <strain evidence="2 3">BIOML-A2</strain>
    </source>
</reference>
<keyword evidence="1" id="KW-0472">Membrane</keyword>
<feature type="transmembrane region" description="Helical" evidence="1">
    <location>
        <begin position="147"/>
        <end position="176"/>
    </location>
</feature>
<evidence type="ECO:0000313" key="2">
    <source>
        <dbReference type="EMBL" id="MRZ53464.1"/>
    </source>
</evidence>
<keyword evidence="1" id="KW-1133">Transmembrane helix</keyword>
<feature type="transmembrane region" description="Helical" evidence="1">
    <location>
        <begin position="182"/>
        <end position="210"/>
    </location>
</feature>
<evidence type="ECO:0008006" key="4">
    <source>
        <dbReference type="Google" id="ProtNLM"/>
    </source>
</evidence>
<organism evidence="2 3">
    <name type="scientific">Parabacteroides distasonis</name>
    <dbReference type="NCBI Taxonomy" id="823"/>
    <lineage>
        <taxon>Bacteria</taxon>
        <taxon>Pseudomonadati</taxon>
        <taxon>Bacteroidota</taxon>
        <taxon>Bacteroidia</taxon>
        <taxon>Bacteroidales</taxon>
        <taxon>Tannerellaceae</taxon>
        <taxon>Parabacteroides</taxon>
    </lineage>
</organism>
<dbReference type="AlphaFoldDB" id="A0A6I2NIZ7"/>
<feature type="transmembrane region" description="Helical" evidence="1">
    <location>
        <begin position="217"/>
        <end position="238"/>
    </location>
</feature>
<protein>
    <recommendedName>
        <fullName evidence="4">EpsG family protein</fullName>
    </recommendedName>
</protein>
<dbReference type="InterPro" id="IPR049458">
    <property type="entry name" value="EpsG-like"/>
</dbReference>
<feature type="transmembrane region" description="Helical" evidence="1">
    <location>
        <begin position="297"/>
        <end position="318"/>
    </location>
</feature>
<feature type="transmembrane region" description="Helical" evidence="1">
    <location>
        <begin position="355"/>
        <end position="376"/>
    </location>
</feature>
<keyword evidence="1" id="KW-0812">Transmembrane</keyword>
<feature type="transmembrane region" description="Helical" evidence="1">
    <location>
        <begin position="49"/>
        <end position="66"/>
    </location>
</feature>
<feature type="transmembrane region" description="Helical" evidence="1">
    <location>
        <begin position="12"/>
        <end position="29"/>
    </location>
</feature>
<dbReference type="Pfam" id="PF14897">
    <property type="entry name" value="EpsG"/>
    <property type="match status" value="1"/>
</dbReference>
<dbReference type="RefSeq" id="WP_154395641.1">
    <property type="nucleotide sequence ID" value="NZ_CP072231.1"/>
</dbReference>
<comment type="caution">
    <text evidence="2">The sequence shown here is derived from an EMBL/GenBank/DDBJ whole genome shotgun (WGS) entry which is preliminary data.</text>
</comment>
<evidence type="ECO:0000256" key="1">
    <source>
        <dbReference type="SAM" id="Phobius"/>
    </source>
</evidence>
<dbReference type="Proteomes" id="UP000432516">
    <property type="component" value="Unassembled WGS sequence"/>
</dbReference>
<sequence>MTTRYSEIIFWAIQYFTFCLFIIGLYFVLDKRLKVFRIQLSTHSHLNLYAQDALICLVLVLITGIRCNNGSDYYNYWVMYSEVTDWYSNIGDVLEEKFQNGYLLLCYVTKALGGGKYSIFWVVSVLIYFSTIRLFRRYSCSPVLSFACWVLFGYLAMSTNIIKQSLAMTCILWAFFCLERKRYVQFCCLSLLGCMFHISMVCVVFIMLFFRWLHPSITFYKIIMVVSIAMYILITPLLEQVSQFLPVHYAVYTQAYLDDSMNDIKLQIGGIVVAIFYIIILWDITKKHNATKSVSRINNHLLMISLLCIPFLIIGIKFYLCNRVAYSGLQFLTVLLPSYYSFTRQKHMSFISFKKYIMVLVFSVLFTILCAENNYYQYSTILNDKPMSVYDFSIRRQQ</sequence>
<dbReference type="EMBL" id="WKNE01000001">
    <property type="protein sequence ID" value="MRZ53464.1"/>
    <property type="molecule type" value="Genomic_DNA"/>
</dbReference>
<evidence type="ECO:0000313" key="3">
    <source>
        <dbReference type="Proteomes" id="UP000432516"/>
    </source>
</evidence>
<proteinExistence type="predicted"/>
<feature type="transmembrane region" description="Helical" evidence="1">
    <location>
        <begin position="266"/>
        <end position="285"/>
    </location>
</feature>
<feature type="transmembrane region" description="Helical" evidence="1">
    <location>
        <begin position="117"/>
        <end position="135"/>
    </location>
</feature>